<organism evidence="2 3">
    <name type="scientific">Nonomuraea antimicrobica</name>
    <dbReference type="NCBI Taxonomy" id="561173"/>
    <lineage>
        <taxon>Bacteria</taxon>
        <taxon>Bacillati</taxon>
        <taxon>Actinomycetota</taxon>
        <taxon>Actinomycetes</taxon>
        <taxon>Streptosporangiales</taxon>
        <taxon>Streptosporangiaceae</taxon>
        <taxon>Nonomuraea</taxon>
    </lineage>
</organism>
<feature type="compositionally biased region" description="Polar residues" evidence="1">
    <location>
        <begin position="308"/>
        <end position="320"/>
    </location>
</feature>
<evidence type="ECO:0008006" key="4">
    <source>
        <dbReference type="Google" id="ProtNLM"/>
    </source>
</evidence>
<sequence length="362" mass="40311">MPRMSKIELYAAIRRDSRAGMASRALQHKYGVGFRTVQKALASAWPTPRKKLQSRPSRLDRYKSLIDQMLRADLDAPRKQRHTTKRIFDRLLSEHDAVEVSYQMVRAYVAQRRPEIRIEAGLGPVEAFITQSHRPGVEAEAEVDFGDVTIRLAGELVRCVMFSLRLSYSGKAVHRVFASGGQEAFFEGHIHAFRVLGGVPIGKIRYDNLKAAVARVLGFSRARVETPCWTAFREHYGIEPFYCRPGKQGAHEKGGVEGDIGWFRRNRLVPIPEVATPAELNTLIDAWDEAERKSPGTSASWPRPACGWNSTTTWRSSSASPARCPEPPRWTRPVRQASSPLCTTSGGPQHASPMATVTGPGP</sequence>
<keyword evidence="3" id="KW-1185">Reference proteome</keyword>
<reference evidence="3" key="1">
    <citation type="journal article" date="2019" name="Int. J. Syst. Evol. Microbiol.">
        <title>The Global Catalogue of Microorganisms (GCM) 10K type strain sequencing project: providing services to taxonomists for standard genome sequencing and annotation.</title>
        <authorList>
            <consortium name="The Broad Institute Genomics Platform"/>
            <consortium name="The Broad Institute Genome Sequencing Center for Infectious Disease"/>
            <person name="Wu L."/>
            <person name="Ma J."/>
        </authorList>
    </citation>
    <scope>NUCLEOTIDE SEQUENCE [LARGE SCALE GENOMIC DNA]</scope>
    <source>
        <strain evidence="3">JCM 16904</strain>
    </source>
</reference>
<dbReference type="NCBIfam" id="NF033546">
    <property type="entry name" value="transpos_IS21"/>
    <property type="match status" value="1"/>
</dbReference>
<gene>
    <name evidence="2" type="ORF">GCM10022224_034410</name>
</gene>
<proteinExistence type="predicted"/>
<protein>
    <recommendedName>
        <fullName evidence="4">Transposase</fullName>
    </recommendedName>
</protein>
<dbReference type="Proteomes" id="UP001500902">
    <property type="component" value="Unassembled WGS sequence"/>
</dbReference>
<accession>A0ABP7BQM8</accession>
<feature type="region of interest" description="Disordered" evidence="1">
    <location>
        <begin position="293"/>
        <end position="362"/>
    </location>
</feature>
<comment type="caution">
    <text evidence="2">The sequence shown here is derived from an EMBL/GenBank/DDBJ whole genome shotgun (WGS) entry which is preliminary data.</text>
</comment>
<dbReference type="PANTHER" id="PTHR35004">
    <property type="entry name" value="TRANSPOSASE RV3428C-RELATED"/>
    <property type="match status" value="1"/>
</dbReference>
<dbReference type="EMBL" id="BAAAZP010000067">
    <property type="protein sequence ID" value="GAA3667336.1"/>
    <property type="molecule type" value="Genomic_DNA"/>
</dbReference>
<name>A0ABP7BQM8_9ACTN</name>
<evidence type="ECO:0000256" key="1">
    <source>
        <dbReference type="SAM" id="MobiDB-lite"/>
    </source>
</evidence>
<feature type="compositionally biased region" description="Polar residues" evidence="1">
    <location>
        <begin position="336"/>
        <end position="347"/>
    </location>
</feature>
<evidence type="ECO:0000313" key="2">
    <source>
        <dbReference type="EMBL" id="GAA3667336.1"/>
    </source>
</evidence>
<evidence type="ECO:0000313" key="3">
    <source>
        <dbReference type="Proteomes" id="UP001500902"/>
    </source>
</evidence>